<dbReference type="SUPFAM" id="SSF56801">
    <property type="entry name" value="Acetyl-CoA synthetase-like"/>
    <property type="match status" value="1"/>
</dbReference>
<dbReference type="CDD" id="cd05930">
    <property type="entry name" value="A_NRPS"/>
    <property type="match status" value="1"/>
</dbReference>
<dbReference type="NCBIfam" id="TIGR01733">
    <property type="entry name" value="AA-adenyl-dom"/>
    <property type="match status" value="1"/>
</dbReference>
<dbReference type="InterPro" id="IPR025110">
    <property type="entry name" value="AMP-bd_C"/>
</dbReference>
<dbReference type="PROSITE" id="PS50075">
    <property type="entry name" value="CARRIER"/>
    <property type="match status" value="1"/>
</dbReference>
<dbReference type="Gene3D" id="1.10.1200.10">
    <property type="entry name" value="ACP-like"/>
    <property type="match status" value="1"/>
</dbReference>
<dbReference type="InterPro" id="IPR010080">
    <property type="entry name" value="Thioester_reductase-like_dom"/>
</dbReference>
<organism evidence="4 5">
    <name type="scientific">Alicyclobacillus acidoterrestris (strain ATCC 49025 / DSM 3922 / CIP 106132 / NCIMB 13137 / GD3B)</name>
    <dbReference type="NCBI Taxonomy" id="1356854"/>
    <lineage>
        <taxon>Bacteria</taxon>
        <taxon>Bacillati</taxon>
        <taxon>Bacillota</taxon>
        <taxon>Bacilli</taxon>
        <taxon>Bacillales</taxon>
        <taxon>Alicyclobacillaceae</taxon>
        <taxon>Alicyclobacillus</taxon>
    </lineage>
</organism>
<protein>
    <submittedName>
        <fullName evidence="4">Amino acid adenylation domain-containing protein</fullName>
    </submittedName>
</protein>
<dbReference type="CDD" id="cd05235">
    <property type="entry name" value="SDR_e1"/>
    <property type="match status" value="1"/>
</dbReference>
<dbReference type="AlphaFoldDB" id="T0BZ88"/>
<dbReference type="OrthoDB" id="9765680at2"/>
<evidence type="ECO:0000313" key="5">
    <source>
        <dbReference type="Proteomes" id="UP000829401"/>
    </source>
</evidence>
<dbReference type="Gene3D" id="3.40.50.720">
    <property type="entry name" value="NAD(P)-binding Rossmann-like Domain"/>
    <property type="match status" value="1"/>
</dbReference>
<accession>T0BZ88</accession>
<dbReference type="PANTHER" id="PTHR44845">
    <property type="entry name" value="CARRIER DOMAIN-CONTAINING PROTEIN"/>
    <property type="match status" value="1"/>
</dbReference>
<dbReference type="Pfam" id="PF00501">
    <property type="entry name" value="AMP-binding"/>
    <property type="match status" value="1"/>
</dbReference>
<gene>
    <name evidence="4" type="ORF">K1I37_19280</name>
</gene>
<dbReference type="Gene3D" id="3.30.300.30">
    <property type="match status" value="1"/>
</dbReference>
<dbReference type="FunFam" id="3.40.50.980:FF:000001">
    <property type="entry name" value="Non-ribosomal peptide synthetase"/>
    <property type="match status" value="1"/>
</dbReference>
<dbReference type="SUPFAM" id="SSF51735">
    <property type="entry name" value="NAD(P)-binding Rossmann-fold domains"/>
    <property type="match status" value="1"/>
</dbReference>
<evidence type="ECO:0000313" key="4">
    <source>
        <dbReference type="EMBL" id="UNO48758.1"/>
    </source>
</evidence>
<proteinExistence type="inferred from homology"/>
<dbReference type="FunFam" id="3.40.50.12780:FF:000012">
    <property type="entry name" value="Non-ribosomal peptide synthetase"/>
    <property type="match status" value="1"/>
</dbReference>
<dbReference type="KEGG" id="aaco:K1I37_19280"/>
<sequence length="1215" mass="135452">MNHAQSGTSMKLHTDYPLQTRTYRHTQAPFVTLGVPVSRISHPDEFFVSVYLTWLHRMTNETEVHTIAHVSGGLKKVAIDFEAVSSFRELCDKVRTQLSAEVCATDAEMETVVCVNREIDSERPLMSWNLVQSDEAYVLRVSYDESLYKSSTMDDFIGYFIRILDEVSENPTVAPDDFDIVSETDKRLYLALNETDGPYPTDKTIHAMIEQAAKMYPTHVALEFNGVQLTYQSLDEQANQLANLLCAKGVQKGTFVAIVLGRSIEMIISLLAILKAGGVYVPIDPAHPEDRNVYILQDTAAPFVVTNEEFRPYVNRLRADLPTLQDVVMIRQDEVYFPTAKPEVSVSPSDLAYVIYTSGSTGRPKGALLKHAGAVNLGVAFQQLFSVTPSDVVTQFSTFSFDAAVWDTFGALFWGAKLYLLSFEERLSSEAFLQALSRTKTTIVPSIPTVFFNQLAQYDGLADCDLSKLRHLNVAGDAMYGENVRRFQKRFPKNVVVGNLYGPTEATVCTTAFKITDELPADLVHVPIGKPIMNYQVQIVNRKNRLCPPYVPGELLISTVGLSVGYLNQPEITQRSFIEHPFEAGKVAYRSGDIVRLLRNGNIEYVERKDSQVKIRGYRVEIGEIEDKLASLEDMQDIAVVARKDTTNEKILVAFYSTKSGHSISTQDMKEFLAARVPSYFIPTHFVHLQELPISPTGKIDRKSLAVVDYTPQSTVTGEVVLPATETEQLIASAWQATLGLHAIGVDENFFEIGGTSLKIIDVLVKLKPRFPGVRIVDFYECPTIRTLAERIEGLADEHVAPVRTIKEGTMKQGSTPIALEELPTAFGIDTETELPGLRDVFITGATGYLGAHLVHDLLSGSDATVHCLVRGTTNQTGLERLLETLALYFGEDFAKQQSDRLYVYEGNLQAPRLGLEENQWIFLTNTLDAIVHCAADVRHFGDRQHFEKTNVEGTKHVLELARSTPGVRFHHISTVGIPEELALSGQWASIASTGQFPSGLHVENVYTDSKLQAEMLVYDAAETGLQATIYRIGNLVCHSETGRFQRNIDSNAFYRMLKAMLLLERAPLVDWHVDITPVDYASGVILKLMQDSRTSGKVFHVCNPTPIHYTAMIDMIRACGYHIELMDNAAYVNWVLNQTDDRYQDAIQFAITQLEGDGAIDSPYIFDCKNVEGLVDKAQLNRTAVTQAFFEKLLGYAAEIGYFPTSQQTTSQTR</sequence>
<dbReference type="RefSeq" id="WP_021296574.1">
    <property type="nucleotide sequence ID" value="NZ_AURB01000131.1"/>
</dbReference>
<dbReference type="Gene3D" id="3.30.559.30">
    <property type="entry name" value="Nonribosomal peptide synthetase, condensation domain"/>
    <property type="match status" value="1"/>
</dbReference>
<dbReference type="Gene3D" id="2.30.38.10">
    <property type="entry name" value="Luciferase, Domain 3"/>
    <property type="match status" value="1"/>
</dbReference>
<evidence type="ECO:0000256" key="2">
    <source>
        <dbReference type="ARBA" id="ARBA00022450"/>
    </source>
</evidence>
<dbReference type="EMBL" id="CP080467">
    <property type="protein sequence ID" value="UNO48758.1"/>
    <property type="molecule type" value="Genomic_DNA"/>
</dbReference>
<dbReference type="Pfam" id="PF00550">
    <property type="entry name" value="PP-binding"/>
    <property type="match status" value="1"/>
</dbReference>
<dbReference type="eggNOG" id="COG3320">
    <property type="taxonomic scope" value="Bacteria"/>
</dbReference>
<keyword evidence="5" id="KW-1185">Reference proteome</keyword>
<keyword evidence="3" id="KW-0597">Phosphoprotein</keyword>
<dbReference type="InterPro" id="IPR036291">
    <property type="entry name" value="NAD(P)-bd_dom_sf"/>
</dbReference>
<dbReference type="InterPro" id="IPR020845">
    <property type="entry name" value="AMP-binding_CS"/>
</dbReference>
<evidence type="ECO:0000256" key="3">
    <source>
        <dbReference type="ARBA" id="ARBA00022553"/>
    </source>
</evidence>
<dbReference type="NCBIfam" id="TIGR01746">
    <property type="entry name" value="Thioester-redct"/>
    <property type="match status" value="1"/>
</dbReference>
<dbReference type="Proteomes" id="UP000829401">
    <property type="component" value="Chromosome"/>
</dbReference>
<dbReference type="Gene3D" id="3.40.50.980">
    <property type="match status" value="2"/>
</dbReference>
<comment type="similarity">
    <text evidence="1">Belongs to the ATP-dependent AMP-binding enzyme family.</text>
</comment>
<dbReference type="PANTHER" id="PTHR44845:SF7">
    <property type="entry name" value="PLIPASTATIN SYNTHASE SUBUNIT D"/>
    <property type="match status" value="1"/>
</dbReference>
<dbReference type="InterPro" id="IPR036736">
    <property type="entry name" value="ACP-like_sf"/>
</dbReference>
<dbReference type="InterPro" id="IPR000873">
    <property type="entry name" value="AMP-dep_synth/lig_dom"/>
</dbReference>
<dbReference type="STRING" id="1356854.N007_01000"/>
<dbReference type="Pfam" id="PF13193">
    <property type="entry name" value="AMP-binding_C"/>
    <property type="match status" value="1"/>
</dbReference>
<dbReference type="InterPro" id="IPR013120">
    <property type="entry name" value="FAR_NAD-bd"/>
</dbReference>
<dbReference type="InterPro" id="IPR010071">
    <property type="entry name" value="AA_adenyl_dom"/>
</dbReference>
<reference evidence="5" key="1">
    <citation type="journal article" date="2022" name="G3 (Bethesda)">
        <title>Unveiling the complete genome sequence of Alicyclobacillus acidoterrestris DSM 3922T, a taint-producing strain.</title>
        <authorList>
            <person name="Leonardo I.C."/>
            <person name="Barreto Crespo M.T."/>
            <person name="Gaspar F.B."/>
        </authorList>
    </citation>
    <scope>NUCLEOTIDE SEQUENCE [LARGE SCALE GENOMIC DNA]</scope>
    <source>
        <strain evidence="5">DSM 3922</strain>
    </source>
</reference>
<dbReference type="PIRSF" id="PIRSF001617">
    <property type="entry name" value="Alpha-AR"/>
    <property type="match status" value="1"/>
</dbReference>
<dbReference type="PROSITE" id="PS00455">
    <property type="entry name" value="AMP_BINDING"/>
    <property type="match status" value="1"/>
</dbReference>
<dbReference type="InterPro" id="IPR045851">
    <property type="entry name" value="AMP-bd_C_sf"/>
</dbReference>
<dbReference type="InterPro" id="IPR009081">
    <property type="entry name" value="PP-bd_ACP"/>
</dbReference>
<accession>A0A9E7CVV7</accession>
<dbReference type="Pfam" id="PF07993">
    <property type="entry name" value="NAD_binding_4"/>
    <property type="match status" value="1"/>
</dbReference>
<dbReference type="SUPFAM" id="SSF47336">
    <property type="entry name" value="ACP-like"/>
    <property type="match status" value="1"/>
</dbReference>
<evidence type="ECO:0000256" key="1">
    <source>
        <dbReference type="ARBA" id="ARBA00006432"/>
    </source>
</evidence>
<dbReference type="eggNOG" id="COG1020">
    <property type="taxonomic scope" value="Bacteria"/>
</dbReference>
<keyword evidence="2" id="KW-0596">Phosphopantetheine</keyword>
<name>T0BZ88_ALIAG</name>